<keyword evidence="2" id="KW-1185">Reference proteome</keyword>
<dbReference type="Proteomes" id="UP000828941">
    <property type="component" value="Chromosome 5"/>
</dbReference>
<dbReference type="EMBL" id="CM039430">
    <property type="protein sequence ID" value="KAI4346084.1"/>
    <property type="molecule type" value="Genomic_DNA"/>
</dbReference>
<protein>
    <submittedName>
        <fullName evidence="1">Uncharacterized protein</fullName>
    </submittedName>
</protein>
<organism evidence="1 2">
    <name type="scientific">Bauhinia variegata</name>
    <name type="common">Purple orchid tree</name>
    <name type="synonym">Phanera variegata</name>
    <dbReference type="NCBI Taxonomy" id="167791"/>
    <lineage>
        <taxon>Eukaryota</taxon>
        <taxon>Viridiplantae</taxon>
        <taxon>Streptophyta</taxon>
        <taxon>Embryophyta</taxon>
        <taxon>Tracheophyta</taxon>
        <taxon>Spermatophyta</taxon>
        <taxon>Magnoliopsida</taxon>
        <taxon>eudicotyledons</taxon>
        <taxon>Gunneridae</taxon>
        <taxon>Pentapetalae</taxon>
        <taxon>rosids</taxon>
        <taxon>fabids</taxon>
        <taxon>Fabales</taxon>
        <taxon>Fabaceae</taxon>
        <taxon>Cercidoideae</taxon>
        <taxon>Cercideae</taxon>
        <taxon>Bauhiniinae</taxon>
        <taxon>Bauhinia</taxon>
    </lineage>
</organism>
<evidence type="ECO:0000313" key="2">
    <source>
        <dbReference type="Proteomes" id="UP000828941"/>
    </source>
</evidence>
<comment type="caution">
    <text evidence="1">The sequence shown here is derived from an EMBL/GenBank/DDBJ whole genome shotgun (WGS) entry which is preliminary data.</text>
</comment>
<proteinExistence type="predicted"/>
<reference evidence="1 2" key="1">
    <citation type="journal article" date="2022" name="DNA Res.">
        <title>Chromosomal-level genome assembly of the orchid tree Bauhinia variegata (Leguminosae; Cercidoideae) supports the allotetraploid origin hypothesis of Bauhinia.</title>
        <authorList>
            <person name="Zhong Y."/>
            <person name="Chen Y."/>
            <person name="Zheng D."/>
            <person name="Pang J."/>
            <person name="Liu Y."/>
            <person name="Luo S."/>
            <person name="Meng S."/>
            <person name="Qian L."/>
            <person name="Wei D."/>
            <person name="Dai S."/>
            <person name="Zhou R."/>
        </authorList>
    </citation>
    <scope>NUCLEOTIDE SEQUENCE [LARGE SCALE GENOMIC DNA]</scope>
    <source>
        <strain evidence="1">BV-YZ2020</strain>
    </source>
</reference>
<accession>A0ACB9PDR1</accession>
<name>A0ACB9PDR1_BAUVA</name>
<gene>
    <name evidence="1" type="ORF">L6164_013166</name>
</gene>
<sequence length="89" mass="9839">MQAIKACSDQLTSLGKPLDSEDLVDYVLHGLDGSYQPIIDAINVRDTPIKFEELHEKLINKELFLKMAGSPSSIPTTTLTIQTKIPTKI</sequence>
<evidence type="ECO:0000313" key="1">
    <source>
        <dbReference type="EMBL" id="KAI4346084.1"/>
    </source>
</evidence>